<organism evidence="1 2">
    <name type="scientific">Sphingomonas piscis</name>
    <dbReference type="NCBI Taxonomy" id="2714943"/>
    <lineage>
        <taxon>Bacteria</taxon>
        <taxon>Pseudomonadati</taxon>
        <taxon>Pseudomonadota</taxon>
        <taxon>Alphaproteobacteria</taxon>
        <taxon>Sphingomonadales</taxon>
        <taxon>Sphingomonadaceae</taxon>
        <taxon>Sphingomonas</taxon>
    </lineage>
</organism>
<dbReference type="KEGG" id="spii:G7077_10165"/>
<dbReference type="Proteomes" id="UP000503222">
    <property type="component" value="Chromosome"/>
</dbReference>
<dbReference type="RefSeq" id="WP_166411596.1">
    <property type="nucleotide sequence ID" value="NZ_CP049869.1"/>
</dbReference>
<protein>
    <submittedName>
        <fullName evidence="1">Uncharacterized protein</fullName>
    </submittedName>
</protein>
<reference evidence="1 2" key="1">
    <citation type="submission" date="2020-03" db="EMBL/GenBank/DDBJ databases">
        <title>Sphingomonas sp. nov., isolated from fish.</title>
        <authorList>
            <person name="Hyun D.-W."/>
            <person name="Bae J.-W."/>
        </authorList>
    </citation>
    <scope>NUCLEOTIDE SEQUENCE [LARGE SCALE GENOMIC DNA]</scope>
    <source>
        <strain evidence="1 2">HDW15B</strain>
    </source>
</reference>
<gene>
    <name evidence="1" type="ORF">G7077_10165</name>
</gene>
<name>A0A6G7YR37_9SPHN</name>
<proteinExistence type="predicted"/>
<evidence type="ECO:0000313" key="1">
    <source>
        <dbReference type="EMBL" id="QIK79205.1"/>
    </source>
</evidence>
<accession>A0A6G7YR37</accession>
<sequence>MLICKVFGHKRSARKARFNSDTMQWESVCKRCGEPLVRHQHGDWRPAISKL</sequence>
<dbReference type="InterPro" id="IPR012455">
    <property type="entry name" value="DUF1660"/>
</dbReference>
<keyword evidence="2" id="KW-1185">Reference proteome</keyword>
<dbReference type="Pfam" id="PF07874">
    <property type="entry name" value="DUF1660"/>
    <property type="match status" value="1"/>
</dbReference>
<dbReference type="AlphaFoldDB" id="A0A6G7YR37"/>
<dbReference type="EMBL" id="CP049869">
    <property type="protein sequence ID" value="QIK79205.1"/>
    <property type="molecule type" value="Genomic_DNA"/>
</dbReference>
<evidence type="ECO:0000313" key="2">
    <source>
        <dbReference type="Proteomes" id="UP000503222"/>
    </source>
</evidence>